<evidence type="ECO:0000313" key="8">
    <source>
        <dbReference type="Proteomes" id="UP000003671"/>
    </source>
</evidence>
<keyword evidence="5 6" id="KW-0472">Membrane</keyword>
<dbReference type="AlphaFoldDB" id="C9KPJ0"/>
<dbReference type="PATRIC" id="fig|500635.8.peg.1804"/>
<keyword evidence="8" id="KW-1185">Reference proteome</keyword>
<gene>
    <name evidence="7" type="ORF">MITSMUL_05147</name>
</gene>
<dbReference type="GeneID" id="93482088"/>
<dbReference type="Proteomes" id="UP000003671">
    <property type="component" value="Unassembled WGS sequence"/>
</dbReference>
<dbReference type="PANTHER" id="PTHR30250">
    <property type="entry name" value="PST FAMILY PREDICTED COLANIC ACID TRANSPORTER"/>
    <property type="match status" value="1"/>
</dbReference>
<evidence type="ECO:0000256" key="1">
    <source>
        <dbReference type="ARBA" id="ARBA00004651"/>
    </source>
</evidence>
<dbReference type="HOGENOM" id="CLU_044198_0_0_9"/>
<dbReference type="InterPro" id="IPR050833">
    <property type="entry name" value="Poly_Biosynth_Transport"/>
</dbReference>
<feature type="transmembrane region" description="Helical" evidence="6">
    <location>
        <begin position="256"/>
        <end position="278"/>
    </location>
</feature>
<keyword evidence="3 6" id="KW-0812">Transmembrane</keyword>
<evidence type="ECO:0000256" key="2">
    <source>
        <dbReference type="ARBA" id="ARBA00022475"/>
    </source>
</evidence>
<feature type="transmembrane region" description="Helical" evidence="6">
    <location>
        <begin position="139"/>
        <end position="161"/>
    </location>
</feature>
<dbReference type="InterPro" id="IPR048122">
    <property type="entry name" value="WZX-like"/>
</dbReference>
<evidence type="ECO:0000256" key="6">
    <source>
        <dbReference type="SAM" id="Phobius"/>
    </source>
</evidence>
<dbReference type="GO" id="GO:0005886">
    <property type="term" value="C:plasma membrane"/>
    <property type="evidence" value="ECO:0007669"/>
    <property type="project" value="UniProtKB-SubCell"/>
</dbReference>
<keyword evidence="2" id="KW-1003">Cell membrane</keyword>
<comment type="subcellular location">
    <subcellularLocation>
        <location evidence="1">Cell membrane</location>
        <topology evidence="1">Multi-pass membrane protein</topology>
    </subcellularLocation>
</comment>
<accession>C9KPJ0</accession>
<dbReference type="STRING" id="500635.MITSMUL_05147"/>
<dbReference type="RefSeq" id="WP_005842231.1">
    <property type="nucleotide sequence ID" value="NZ_GG697142.2"/>
</dbReference>
<feature type="transmembrane region" description="Helical" evidence="6">
    <location>
        <begin position="12"/>
        <end position="35"/>
    </location>
</feature>
<evidence type="ECO:0000256" key="4">
    <source>
        <dbReference type="ARBA" id="ARBA00022989"/>
    </source>
</evidence>
<evidence type="ECO:0000256" key="5">
    <source>
        <dbReference type="ARBA" id="ARBA00023136"/>
    </source>
</evidence>
<feature type="transmembrane region" description="Helical" evidence="6">
    <location>
        <begin position="182"/>
        <end position="206"/>
    </location>
</feature>
<name>C9KPJ0_9FIRM</name>
<feature type="transmembrane region" description="Helical" evidence="6">
    <location>
        <begin position="41"/>
        <end position="60"/>
    </location>
</feature>
<feature type="transmembrane region" description="Helical" evidence="6">
    <location>
        <begin position="107"/>
        <end position="127"/>
    </location>
</feature>
<dbReference type="EMBL" id="ABWK02000020">
    <property type="protein sequence ID" value="EEX68145.1"/>
    <property type="molecule type" value="Genomic_DNA"/>
</dbReference>
<dbReference type="PANTHER" id="PTHR30250:SF26">
    <property type="entry name" value="PSMA PROTEIN"/>
    <property type="match status" value="1"/>
</dbReference>
<proteinExistence type="predicted"/>
<evidence type="ECO:0000256" key="3">
    <source>
        <dbReference type="ARBA" id="ARBA00022692"/>
    </source>
</evidence>
<protein>
    <recommendedName>
        <fullName evidence="9">Polysaccharide biosynthesis protein</fullName>
    </recommendedName>
</protein>
<dbReference type="NCBIfam" id="NF041503">
    <property type="entry name" value="WZX_like"/>
    <property type="match status" value="1"/>
</dbReference>
<dbReference type="eggNOG" id="COG2244">
    <property type="taxonomic scope" value="Bacteria"/>
</dbReference>
<feature type="transmembrane region" description="Helical" evidence="6">
    <location>
        <begin position="396"/>
        <end position="429"/>
    </location>
</feature>
<evidence type="ECO:0008006" key="9">
    <source>
        <dbReference type="Google" id="ProtNLM"/>
    </source>
</evidence>
<feature type="transmembrane region" description="Helical" evidence="6">
    <location>
        <begin position="290"/>
        <end position="313"/>
    </location>
</feature>
<evidence type="ECO:0000313" key="7">
    <source>
        <dbReference type="EMBL" id="EEX68145.1"/>
    </source>
</evidence>
<organism evidence="7 8">
    <name type="scientific">Mitsuokella multacida DSM 20544</name>
    <dbReference type="NCBI Taxonomy" id="500635"/>
    <lineage>
        <taxon>Bacteria</taxon>
        <taxon>Bacillati</taxon>
        <taxon>Bacillota</taxon>
        <taxon>Negativicutes</taxon>
        <taxon>Selenomonadales</taxon>
        <taxon>Selenomonadaceae</taxon>
        <taxon>Mitsuokella</taxon>
    </lineage>
</organism>
<sequence length="492" mass="55542">MQITTKKKDIIWNYLGVFFSLGSQVIWLPVLVHYMPPDILGLWYVFISIGGLVELMDSGFTPTLSHCMTYAWSGAADLKKHGVSFSSAKSEPNYSLVCGMLATCRRLYFGIALAATLVMATLGTVYIQRIATEYLSWQIYATWGLYIVSTFINLYIGYYSIVLTGIGDVFRKNKANIIAKGVFLTTGIIGLVSGFGILSLGVAYFASGFVMRSLCKHYLLRVHRFDELLQKYRHQTMYSKKHILAMMWPNAWRDGLVTVTFYLTGQATVLLSSNFLTLYETGIYSFSMQVINAIIGISCGMFGAYIPAIQSAYVSRNRDLMRTLYAKSMACGLYLSIAGITIFATIGIPIVKWLRHDFTIDRPVFLVMACSIYLMTRHRNSACFISTMNRLPYTFSFIFFGILTLICTYIGLAYFSLGLWGIVLIPLMVQSLYNNWKWNQVVNHYLRTTELGLMKAGSKILLEMVSRKWKKIASVLWGGGHFCYNGKSYSPV</sequence>
<feature type="transmembrane region" description="Helical" evidence="6">
    <location>
        <begin position="333"/>
        <end position="351"/>
    </location>
</feature>
<comment type="caution">
    <text evidence="7">The sequence shown here is derived from an EMBL/GenBank/DDBJ whole genome shotgun (WGS) entry which is preliminary data.</text>
</comment>
<reference evidence="7" key="1">
    <citation type="submission" date="2009-09" db="EMBL/GenBank/DDBJ databases">
        <authorList>
            <person name="Weinstock G."/>
            <person name="Sodergren E."/>
            <person name="Clifton S."/>
            <person name="Fulton L."/>
            <person name="Fulton B."/>
            <person name="Courtney L."/>
            <person name="Fronick C."/>
            <person name="Harrison M."/>
            <person name="Strong C."/>
            <person name="Farmer C."/>
            <person name="Delahaunty K."/>
            <person name="Markovic C."/>
            <person name="Hall O."/>
            <person name="Minx P."/>
            <person name="Tomlinson C."/>
            <person name="Mitreva M."/>
            <person name="Nelson J."/>
            <person name="Hou S."/>
            <person name="Wollam A."/>
            <person name="Pepin K.H."/>
            <person name="Johnson M."/>
            <person name="Bhonagiri V."/>
            <person name="Nash W.E."/>
            <person name="Warren W."/>
            <person name="Chinwalla A."/>
            <person name="Mardis E.R."/>
            <person name="Wilson R.K."/>
        </authorList>
    </citation>
    <scope>NUCLEOTIDE SEQUENCE [LARGE SCALE GENOMIC DNA]</scope>
    <source>
        <strain evidence="7">DSM 20544</strain>
    </source>
</reference>
<keyword evidence="4 6" id="KW-1133">Transmembrane helix</keyword>